<comment type="similarity">
    <text evidence="1">Belongs to the PhyH family.</text>
</comment>
<evidence type="ECO:0000313" key="6">
    <source>
        <dbReference type="Proteomes" id="UP000494206"/>
    </source>
</evidence>
<dbReference type="Pfam" id="PF05721">
    <property type="entry name" value="PhyH"/>
    <property type="match status" value="1"/>
</dbReference>
<dbReference type="InterPro" id="IPR047128">
    <property type="entry name" value="PhyH"/>
</dbReference>
<gene>
    <name evidence="5" type="ORF">CBOVIS_LOCUS864</name>
</gene>
<dbReference type="PANTHER" id="PTHR21308">
    <property type="entry name" value="PHYTANOYL-COA ALPHA-HYDROXYLASE"/>
    <property type="match status" value="1"/>
</dbReference>
<organism evidence="5 6">
    <name type="scientific">Caenorhabditis bovis</name>
    <dbReference type="NCBI Taxonomy" id="2654633"/>
    <lineage>
        <taxon>Eukaryota</taxon>
        <taxon>Metazoa</taxon>
        <taxon>Ecdysozoa</taxon>
        <taxon>Nematoda</taxon>
        <taxon>Chromadorea</taxon>
        <taxon>Rhabditida</taxon>
        <taxon>Rhabditina</taxon>
        <taxon>Rhabditomorpha</taxon>
        <taxon>Rhabditoidea</taxon>
        <taxon>Rhabditidae</taxon>
        <taxon>Peloderinae</taxon>
        <taxon>Caenorhabditis</taxon>
    </lineage>
</organism>
<evidence type="ECO:0000256" key="3">
    <source>
        <dbReference type="ARBA" id="ARBA00034921"/>
    </source>
</evidence>
<accession>A0A8S1ECN9</accession>
<reference evidence="5 6" key="1">
    <citation type="submission" date="2020-04" db="EMBL/GenBank/DDBJ databases">
        <authorList>
            <person name="Laetsch R D."/>
            <person name="Stevens L."/>
            <person name="Kumar S."/>
            <person name="Blaxter L. M."/>
        </authorList>
    </citation>
    <scope>NUCLEOTIDE SEQUENCE [LARGE SCALE GENOMIC DNA]</scope>
</reference>
<protein>
    <recommendedName>
        <fullName evidence="2">phytanoyl-CoA dioxygenase</fullName>
        <ecNumber evidence="2">1.14.11.18</ecNumber>
    </recommendedName>
    <alternativeName>
        <fullName evidence="3">Phytanic acid oxidase</fullName>
    </alternativeName>
    <alternativeName>
        <fullName evidence="4">Phytanoyl-CoA alpha-hydroxylase</fullName>
    </alternativeName>
</protein>
<dbReference type="OrthoDB" id="2328924at2759"/>
<comment type="caution">
    <text evidence="5">The sequence shown here is derived from an EMBL/GenBank/DDBJ whole genome shotgun (WGS) entry which is preliminary data.</text>
</comment>
<dbReference type="PANTHER" id="PTHR21308:SF1">
    <property type="entry name" value="PHYTANOYL-COA DIOXYGENASE, PEROXISOMAL"/>
    <property type="match status" value="1"/>
</dbReference>
<evidence type="ECO:0000313" key="5">
    <source>
        <dbReference type="EMBL" id="CAB3397460.1"/>
    </source>
</evidence>
<dbReference type="SUPFAM" id="SSF51197">
    <property type="entry name" value="Clavaminate synthase-like"/>
    <property type="match status" value="1"/>
</dbReference>
<dbReference type="InterPro" id="IPR008775">
    <property type="entry name" value="Phytyl_CoA_dOase-like"/>
</dbReference>
<keyword evidence="6" id="KW-1185">Reference proteome</keyword>
<dbReference type="GO" id="GO:0001561">
    <property type="term" value="P:fatty acid alpha-oxidation"/>
    <property type="evidence" value="ECO:0007669"/>
    <property type="project" value="InterPro"/>
</dbReference>
<sequence length="300" mass="34134">MLSKSQKQFYNQNGYVVVKGLIPKEAIEVYINRFTDICSGKVKVSPLVMLMRDVAINKNKTKQICNSDPERVLTKMTNFHEDEVLWQYCQQPEIIGGVQDLIGNGKSTILAMNTMVINKPPDAGQLSSRHPLHQDLHYFPFRPADFICCAWTAMERITRANGCLVVVPGSHKGPLLEHDYPEWKGAVNSVYHGIKAYSADLNMVHLEMDTGDTVFFHPLLIHGSGANRTSGYRKAITGHFANDDVCRYIDYEDLTTKLAAKEFEEISKKVMKRFDADVKFTYHDFWRIRAKEISGVRSNL</sequence>
<dbReference type="AlphaFoldDB" id="A0A8S1ECN9"/>
<name>A0A8S1ECN9_9PELO</name>
<dbReference type="Gene3D" id="2.60.120.620">
    <property type="entry name" value="q2cbj1_9rhob like domain"/>
    <property type="match status" value="1"/>
</dbReference>
<proteinExistence type="inferred from homology"/>
<evidence type="ECO:0000256" key="2">
    <source>
        <dbReference type="ARBA" id="ARBA00034809"/>
    </source>
</evidence>
<dbReference type="GO" id="GO:0048244">
    <property type="term" value="F:phytanoyl-CoA dioxygenase activity"/>
    <property type="evidence" value="ECO:0007669"/>
    <property type="project" value="UniProtKB-EC"/>
</dbReference>
<dbReference type="EC" id="1.14.11.18" evidence="2"/>
<evidence type="ECO:0000256" key="1">
    <source>
        <dbReference type="ARBA" id="ARBA00005830"/>
    </source>
</evidence>
<dbReference type="Proteomes" id="UP000494206">
    <property type="component" value="Unassembled WGS sequence"/>
</dbReference>
<dbReference type="EMBL" id="CADEPM010000001">
    <property type="protein sequence ID" value="CAB3397460.1"/>
    <property type="molecule type" value="Genomic_DNA"/>
</dbReference>
<evidence type="ECO:0000256" key="4">
    <source>
        <dbReference type="ARBA" id="ARBA00034924"/>
    </source>
</evidence>